<evidence type="ECO:0000256" key="1">
    <source>
        <dbReference type="SAM" id="Phobius"/>
    </source>
</evidence>
<dbReference type="Gene3D" id="3.40.50.720">
    <property type="entry name" value="NAD(P)-binding Rossmann-like Domain"/>
    <property type="match status" value="1"/>
</dbReference>
<evidence type="ECO:0000313" key="2">
    <source>
        <dbReference type="EMBL" id="JAP06082.1"/>
    </source>
</evidence>
<organism evidence="2">
    <name type="scientific">Triatoma dimidiata</name>
    <name type="common">Kissing bug</name>
    <name type="synonym">Meccus dimidiatus</name>
    <dbReference type="NCBI Taxonomy" id="72491"/>
    <lineage>
        <taxon>Eukaryota</taxon>
        <taxon>Metazoa</taxon>
        <taxon>Ecdysozoa</taxon>
        <taxon>Arthropoda</taxon>
        <taxon>Hexapoda</taxon>
        <taxon>Insecta</taxon>
        <taxon>Pterygota</taxon>
        <taxon>Neoptera</taxon>
        <taxon>Paraneoptera</taxon>
        <taxon>Hemiptera</taxon>
        <taxon>Heteroptera</taxon>
        <taxon>Panheteroptera</taxon>
        <taxon>Cimicomorpha</taxon>
        <taxon>Reduviidae</taxon>
        <taxon>Triatominae</taxon>
        <taxon>Triatoma</taxon>
    </lineage>
</organism>
<reference evidence="2" key="1">
    <citation type="journal article" date="2018" name="J. Proteomics">
        <title>Exploring the molecular complexity of Triatoma dimidiata sialome.</title>
        <authorList>
            <person name="Santiago P.B."/>
            <person name="de Araujo C.N."/>
            <person name="Charneau S."/>
            <person name="Bastos I.M.D."/>
            <person name="Assumpcao T.C.F."/>
            <person name="Queiroz R.M.L."/>
            <person name="Praca Y.R."/>
            <person name="Cordeiro T.M."/>
            <person name="Garcia C.H.S."/>
            <person name="da Silva I.G."/>
            <person name="Raiol T."/>
            <person name="Motta F.N."/>
            <person name="de Araujo Oliveira J.V."/>
            <person name="de Sousa M.V."/>
            <person name="Ribeiro J.M.C."/>
            <person name="de Santana J.M."/>
        </authorList>
    </citation>
    <scope>NUCLEOTIDE SEQUENCE</scope>
    <source>
        <strain evidence="2">Santander</strain>
        <tissue evidence="2">Salivary glands</tissue>
    </source>
</reference>
<dbReference type="EMBL" id="GECL01000042">
    <property type="protein sequence ID" value="JAP06082.1"/>
    <property type="molecule type" value="Transcribed_RNA"/>
</dbReference>
<keyword evidence="1" id="KW-0812">Transmembrane</keyword>
<keyword evidence="1" id="KW-1133">Transmembrane helix</keyword>
<dbReference type="SUPFAM" id="SSF51735">
    <property type="entry name" value="NAD(P)-binding Rossmann-fold domains"/>
    <property type="match status" value="1"/>
</dbReference>
<protein>
    <submittedName>
        <fullName evidence="2">Putative 11beta-hydroxysteroid dehydrogenase type 1</fullName>
    </submittedName>
</protein>
<dbReference type="InterPro" id="IPR002347">
    <property type="entry name" value="SDR_fam"/>
</dbReference>
<dbReference type="InterPro" id="IPR036291">
    <property type="entry name" value="NAD(P)-bd_dom_sf"/>
</dbReference>
<dbReference type="AlphaFoldDB" id="A0A0V0GDB0"/>
<accession>A0A0V0GDB0</accession>
<dbReference type="Pfam" id="PF00106">
    <property type="entry name" value="adh_short"/>
    <property type="match status" value="1"/>
</dbReference>
<dbReference type="PANTHER" id="PTHR44269:SF1">
    <property type="entry name" value="DEHYDROGENASE_REDUCTASE SDR FAMILY MEMBER 7"/>
    <property type="match status" value="1"/>
</dbReference>
<name>A0A0V0GDB0_TRIDM</name>
<feature type="non-terminal residue" evidence="2">
    <location>
        <position position="173"/>
    </location>
</feature>
<dbReference type="PANTHER" id="PTHR44269">
    <property type="entry name" value="DEHYDROGENASE/REDUCTASE SDR FAMILY MEMBER 7-RELATED"/>
    <property type="match status" value="1"/>
</dbReference>
<proteinExistence type="predicted"/>
<sequence>MDFFSIIGMLFVSYLFIFAVLLIFIDCNIGLLWYIYFGKKLSILKNKVIWVTGASSGIGEYLAFEFSKNGAKLILTARSQNNLKRVKNRCIKEGGAKEDDIAILPFDVTKGSEHGKIFEQAISCFGKLEILVNNAGRSQRAQFEDIEISVDREMFELNTFAAISLSRLSVKYF</sequence>
<dbReference type="PRINTS" id="PR00081">
    <property type="entry name" value="GDHRDH"/>
</dbReference>
<keyword evidence="1" id="KW-0472">Membrane</keyword>
<dbReference type="InterPro" id="IPR053011">
    <property type="entry name" value="SDR_family_member_7"/>
</dbReference>
<feature type="transmembrane region" description="Helical" evidence="1">
    <location>
        <begin position="6"/>
        <end position="37"/>
    </location>
</feature>